<dbReference type="InterPro" id="IPR011008">
    <property type="entry name" value="Dimeric_a/b-barrel"/>
</dbReference>
<feature type="domain" description="Stress-response A/B barrel" evidence="1">
    <location>
        <begin position="2"/>
        <end position="94"/>
    </location>
</feature>
<evidence type="ECO:0000313" key="2">
    <source>
        <dbReference type="EMBL" id="VAY88246.1"/>
    </source>
</evidence>
<dbReference type="AlphaFoldDB" id="A0A3B1DUA7"/>
<dbReference type="EMBL" id="UOYO01000048">
    <property type="protein sequence ID" value="VAY88246.1"/>
    <property type="molecule type" value="Genomic_DNA"/>
</dbReference>
<evidence type="ECO:0000259" key="1">
    <source>
        <dbReference type="PROSITE" id="PS51502"/>
    </source>
</evidence>
<dbReference type="InterPro" id="IPR013097">
    <property type="entry name" value="Dabb"/>
</dbReference>
<dbReference type="SMART" id="SM00886">
    <property type="entry name" value="Dabb"/>
    <property type="match status" value="1"/>
</dbReference>
<dbReference type="Pfam" id="PF07876">
    <property type="entry name" value="Dabb"/>
    <property type="match status" value="1"/>
</dbReference>
<dbReference type="PROSITE" id="PS51502">
    <property type="entry name" value="S_R_A_B_BARREL"/>
    <property type="match status" value="1"/>
</dbReference>
<dbReference type="SUPFAM" id="SSF54909">
    <property type="entry name" value="Dimeric alpha+beta barrel"/>
    <property type="match status" value="1"/>
</dbReference>
<dbReference type="PANTHER" id="PTHR37832">
    <property type="entry name" value="BLL2683 PROTEIN"/>
    <property type="match status" value="1"/>
</dbReference>
<dbReference type="Gene3D" id="3.30.70.100">
    <property type="match status" value="1"/>
</dbReference>
<sequence>MIKHIVFIKFKKENKEQNILKVKELLESLPSKIECLINIEIGINFDNTSRAMDLSLYSIFENKDDFNTYATHKEHLKVVSVIKECSEYTKVVDYTI</sequence>
<organism evidence="2">
    <name type="scientific">hydrothermal vent metagenome</name>
    <dbReference type="NCBI Taxonomy" id="652676"/>
    <lineage>
        <taxon>unclassified sequences</taxon>
        <taxon>metagenomes</taxon>
        <taxon>ecological metagenomes</taxon>
    </lineage>
</organism>
<accession>A0A3B1DUA7</accession>
<proteinExistence type="predicted"/>
<protein>
    <submittedName>
        <fullName evidence="2">Stress responsive alpha-beta barrel domain protein Dabb</fullName>
    </submittedName>
</protein>
<name>A0A3B1DUA7_9ZZZZ</name>
<reference evidence="2" key="1">
    <citation type="submission" date="2018-10" db="EMBL/GenBank/DDBJ databases">
        <authorList>
            <person name="Aoki K."/>
        </authorList>
    </citation>
    <scope>NUCLEOTIDE SEQUENCE</scope>
</reference>
<dbReference type="PANTHER" id="PTHR37832:SF1">
    <property type="entry name" value="STRESS-RESPONSE A_B BARREL DOMAIN-CONTAINING PROTEIN"/>
    <property type="match status" value="1"/>
</dbReference>
<gene>
    <name evidence="2" type="ORF">MNB_ARC-1_1155</name>
</gene>